<organism evidence="1 2">
    <name type="scientific">Petralouisia muris</name>
    <dbReference type="NCBI Taxonomy" id="3032872"/>
    <lineage>
        <taxon>Bacteria</taxon>
        <taxon>Bacillati</taxon>
        <taxon>Bacillota</taxon>
        <taxon>Clostridia</taxon>
        <taxon>Lachnospirales</taxon>
        <taxon>Lachnospiraceae</taxon>
        <taxon>Petralouisia</taxon>
    </lineage>
</organism>
<dbReference type="EMBL" id="SRYA01000023">
    <property type="protein sequence ID" value="TGY95886.1"/>
    <property type="molecule type" value="Genomic_DNA"/>
</dbReference>
<reference evidence="1" key="1">
    <citation type="submission" date="2019-04" db="EMBL/GenBank/DDBJ databases">
        <title>Microbes associate with the intestines of laboratory mice.</title>
        <authorList>
            <person name="Navarre W."/>
            <person name="Wong E."/>
            <person name="Huang K."/>
            <person name="Tropini C."/>
            <person name="Ng K."/>
            <person name="Yu B."/>
        </authorList>
    </citation>
    <scope>NUCLEOTIDE SEQUENCE</scope>
    <source>
        <strain evidence="1">NM01_1-7b</strain>
    </source>
</reference>
<evidence type="ECO:0000313" key="2">
    <source>
        <dbReference type="Proteomes" id="UP000304953"/>
    </source>
</evidence>
<comment type="caution">
    <text evidence="1">The sequence shown here is derived from an EMBL/GenBank/DDBJ whole genome shotgun (WGS) entry which is preliminary data.</text>
</comment>
<gene>
    <name evidence="1" type="ORF">E5329_12980</name>
</gene>
<accession>A0AC61RVC0</accession>
<name>A0AC61RVC0_9FIRM</name>
<evidence type="ECO:0000313" key="1">
    <source>
        <dbReference type="EMBL" id="TGY95886.1"/>
    </source>
</evidence>
<protein>
    <submittedName>
        <fullName evidence="1">Uncharacterized protein</fullName>
    </submittedName>
</protein>
<dbReference type="Proteomes" id="UP000304953">
    <property type="component" value="Unassembled WGS sequence"/>
</dbReference>
<keyword evidence="2" id="KW-1185">Reference proteome</keyword>
<proteinExistence type="predicted"/>
<sequence length="64" mass="7504">MNKNIKYLSVADKIYRVTGIQWQQFLLEAESTNLSFTDVLQEELSDILCFEEFTVRLINRTSTV</sequence>